<dbReference type="RefSeq" id="WP_209658838.1">
    <property type="nucleotide sequence ID" value="NZ_JAGGLI010000002.1"/>
</dbReference>
<evidence type="ECO:0000313" key="3">
    <source>
        <dbReference type="Proteomes" id="UP001314903"/>
    </source>
</evidence>
<protein>
    <submittedName>
        <fullName evidence="2">Uncharacterized protein</fullName>
    </submittedName>
</protein>
<sequence>MNLNMNYLITFIFILFLILVSIQYTLNQILKVLKEIRKTQLAKEFFKDEGNSR</sequence>
<evidence type="ECO:0000313" key="2">
    <source>
        <dbReference type="EMBL" id="MBP2026529.1"/>
    </source>
</evidence>
<keyword evidence="1" id="KW-0472">Membrane</keyword>
<keyword evidence="3" id="KW-1185">Reference proteome</keyword>
<proteinExistence type="predicted"/>
<feature type="transmembrane region" description="Helical" evidence="1">
    <location>
        <begin position="6"/>
        <end position="26"/>
    </location>
</feature>
<accession>A0ABS4KFJ3</accession>
<evidence type="ECO:0000256" key="1">
    <source>
        <dbReference type="SAM" id="Phobius"/>
    </source>
</evidence>
<dbReference type="Proteomes" id="UP001314903">
    <property type="component" value="Unassembled WGS sequence"/>
</dbReference>
<dbReference type="EMBL" id="JAGGLI010000002">
    <property type="protein sequence ID" value="MBP2026529.1"/>
    <property type="molecule type" value="Genomic_DNA"/>
</dbReference>
<keyword evidence="1" id="KW-0812">Transmembrane</keyword>
<organism evidence="2 3">
    <name type="scientific">Acetoanaerobium pronyense</name>
    <dbReference type="NCBI Taxonomy" id="1482736"/>
    <lineage>
        <taxon>Bacteria</taxon>
        <taxon>Bacillati</taxon>
        <taxon>Bacillota</taxon>
        <taxon>Clostridia</taxon>
        <taxon>Peptostreptococcales</taxon>
        <taxon>Filifactoraceae</taxon>
        <taxon>Acetoanaerobium</taxon>
    </lineage>
</organism>
<gene>
    <name evidence="2" type="ORF">J2Z35_000318</name>
</gene>
<name>A0ABS4KFJ3_9FIRM</name>
<reference evidence="2 3" key="1">
    <citation type="submission" date="2021-03" db="EMBL/GenBank/DDBJ databases">
        <title>Genomic Encyclopedia of Type Strains, Phase IV (KMG-IV): sequencing the most valuable type-strain genomes for metagenomic binning, comparative biology and taxonomic classification.</title>
        <authorList>
            <person name="Goeker M."/>
        </authorList>
    </citation>
    <scope>NUCLEOTIDE SEQUENCE [LARGE SCALE GENOMIC DNA]</scope>
    <source>
        <strain evidence="2 3">DSM 27512</strain>
    </source>
</reference>
<keyword evidence="1" id="KW-1133">Transmembrane helix</keyword>
<comment type="caution">
    <text evidence="2">The sequence shown here is derived from an EMBL/GenBank/DDBJ whole genome shotgun (WGS) entry which is preliminary data.</text>
</comment>